<keyword evidence="3" id="KW-1185">Reference proteome</keyword>
<protein>
    <submittedName>
        <fullName evidence="2">F-box-like domain superfamily</fullName>
    </submittedName>
</protein>
<dbReference type="CDD" id="cd22157">
    <property type="entry name" value="F-box_AtFBW1-like"/>
    <property type="match status" value="1"/>
</dbReference>
<comment type="caution">
    <text evidence="2">The sequence shown here is derived from an EMBL/GenBank/DDBJ whole genome shotgun (WGS) entry which is preliminary data.</text>
</comment>
<dbReference type="SMART" id="SM00256">
    <property type="entry name" value="FBOX"/>
    <property type="match status" value="1"/>
</dbReference>
<dbReference type="PANTHER" id="PTHR31111:SF130">
    <property type="entry name" value="F-BOX ASSOCIATED UBIQUITINATION EFFECTOR FAMILY PROTEIN"/>
    <property type="match status" value="1"/>
</dbReference>
<sequence length="416" mass="48467">MNSYSLTNDLILEILSRLPTESVVRFCCVSKRWASMFVTPYFKELCLTRSTANPRLLFALAESGGVWSFFSSPQLENPYEKSPSTLVAHAEFHVKFSPDNLHIHHYYDLRYFSIGYASGLIYIYGDRYQARPLICNPITGRYAILPDRHTYRKAYSFFGFDPIDKQYKVLSMAYPFGPGRSKILTFGDGDMTWRKIKCTLRHESRSEGICINGVLYYLGYTSHARYVIVCFHVRSEKFTFINVERFCRLINYKGNLAVIYWEDDVDIYERCSGTPMIVDTYLEKNLDADANNELRVWVLTDIEKQKWSKYAYTWIDEKFFRRRVSIVGVTATGEIVFSMRKYTPKEPFYVFYFNLGRNTLQCVEIQGFGEAVTKSCSVRTFVNHEENHNVNDLKQLKSVHPPLVEPEYAESDSESD</sequence>
<feature type="domain" description="F-box" evidence="1">
    <location>
        <begin position="6"/>
        <end position="46"/>
    </location>
</feature>
<dbReference type="Pfam" id="PF00646">
    <property type="entry name" value="F-box"/>
    <property type="match status" value="1"/>
</dbReference>
<gene>
    <name evidence="2" type="ORF">ISN45_Aa03g034700</name>
</gene>
<dbReference type="Proteomes" id="UP000694240">
    <property type="component" value="Chromosome 8"/>
</dbReference>
<evidence type="ECO:0000313" key="2">
    <source>
        <dbReference type="EMBL" id="KAG7579313.1"/>
    </source>
</evidence>
<dbReference type="AlphaFoldDB" id="A0A8T2AYV6"/>
<dbReference type="PANTHER" id="PTHR31111">
    <property type="entry name" value="BNAA05G37150D PROTEIN-RELATED"/>
    <property type="match status" value="1"/>
</dbReference>
<dbReference type="InterPro" id="IPR017451">
    <property type="entry name" value="F-box-assoc_interact_dom"/>
</dbReference>
<dbReference type="InterPro" id="IPR013187">
    <property type="entry name" value="F-box-assoc_dom_typ3"/>
</dbReference>
<accession>A0A8T2AYV6</accession>
<evidence type="ECO:0000313" key="3">
    <source>
        <dbReference type="Proteomes" id="UP000694240"/>
    </source>
</evidence>
<dbReference type="EMBL" id="JAEFBK010000008">
    <property type="protein sequence ID" value="KAG7579313.1"/>
    <property type="molecule type" value="Genomic_DNA"/>
</dbReference>
<name>A0A8T2AYV6_9BRAS</name>
<organism evidence="2 3">
    <name type="scientific">Arabidopsis thaliana x Arabidopsis arenosa</name>
    <dbReference type="NCBI Taxonomy" id="1240361"/>
    <lineage>
        <taxon>Eukaryota</taxon>
        <taxon>Viridiplantae</taxon>
        <taxon>Streptophyta</taxon>
        <taxon>Embryophyta</taxon>
        <taxon>Tracheophyta</taxon>
        <taxon>Spermatophyta</taxon>
        <taxon>Magnoliopsida</taxon>
        <taxon>eudicotyledons</taxon>
        <taxon>Gunneridae</taxon>
        <taxon>Pentapetalae</taxon>
        <taxon>rosids</taxon>
        <taxon>malvids</taxon>
        <taxon>Brassicales</taxon>
        <taxon>Brassicaceae</taxon>
        <taxon>Camelineae</taxon>
        <taxon>Arabidopsis</taxon>
    </lineage>
</organism>
<reference evidence="2 3" key="1">
    <citation type="submission" date="2020-12" db="EMBL/GenBank/DDBJ databases">
        <title>Concerted genomic and epigenomic changes stabilize Arabidopsis allopolyploids.</title>
        <authorList>
            <person name="Chen Z."/>
        </authorList>
    </citation>
    <scope>NUCLEOTIDE SEQUENCE [LARGE SCALE GENOMIC DNA]</scope>
    <source>
        <strain evidence="2">Allo738</strain>
        <tissue evidence="2">Leaf</tissue>
    </source>
</reference>
<evidence type="ECO:0000259" key="1">
    <source>
        <dbReference type="SMART" id="SM00256"/>
    </source>
</evidence>
<dbReference type="NCBIfam" id="TIGR01640">
    <property type="entry name" value="F_box_assoc_1"/>
    <property type="match status" value="1"/>
</dbReference>
<dbReference type="InterPro" id="IPR001810">
    <property type="entry name" value="F-box_dom"/>
</dbReference>
<proteinExistence type="predicted"/>
<dbReference type="Pfam" id="PF08268">
    <property type="entry name" value="FBA_3"/>
    <property type="match status" value="1"/>
</dbReference>